<dbReference type="Proteomes" id="UP000233534">
    <property type="component" value="Chromosome"/>
</dbReference>
<name>A0A2K9EJA2_9FIRM</name>
<keyword evidence="2 5" id="KW-0963">Cytoplasm</keyword>
<dbReference type="CDD" id="cd04301">
    <property type="entry name" value="NAT_SF"/>
    <property type="match status" value="1"/>
</dbReference>
<dbReference type="GO" id="GO:0008999">
    <property type="term" value="F:protein-N-terminal-alanine acetyltransferase activity"/>
    <property type="evidence" value="ECO:0007669"/>
    <property type="project" value="UniProtKB-EC"/>
</dbReference>
<dbReference type="InterPro" id="IPR016181">
    <property type="entry name" value="Acyl_CoA_acyltransferase"/>
</dbReference>
<dbReference type="Pfam" id="PF00583">
    <property type="entry name" value="Acetyltransf_1"/>
    <property type="match status" value="1"/>
</dbReference>
<keyword evidence="4" id="KW-0012">Acyltransferase</keyword>
<dbReference type="OrthoDB" id="9794566at2"/>
<gene>
    <name evidence="8" type="ORF">B9R14_07885</name>
    <name evidence="7" type="ORF">HVS_03265</name>
</gene>
<protein>
    <recommendedName>
        <fullName evidence="5">[Ribosomal protein bS18]-alanine N-acetyltransferase</fullName>
        <ecNumber evidence="5">2.3.1.266</ecNumber>
    </recommendedName>
</protein>
<evidence type="ECO:0000313" key="7">
    <source>
        <dbReference type="EMBL" id="AUG56601.1"/>
    </source>
</evidence>
<dbReference type="EC" id="2.3.1.266" evidence="5"/>
<comment type="subcellular location">
    <subcellularLocation>
        <location evidence="5">Cytoplasm</location>
    </subcellularLocation>
</comment>
<dbReference type="EMBL" id="NEMB01000003">
    <property type="protein sequence ID" value="PQQ66671.1"/>
    <property type="molecule type" value="Genomic_DNA"/>
</dbReference>
<evidence type="ECO:0000256" key="5">
    <source>
        <dbReference type="RuleBase" id="RU363094"/>
    </source>
</evidence>
<dbReference type="Proteomes" id="UP000239720">
    <property type="component" value="Unassembled WGS sequence"/>
</dbReference>
<reference evidence="8 10" key="2">
    <citation type="journal article" date="2018" name="Syst. Appl. Microbiol.">
        <title>Characterization and high-quality draft genome sequence of Herbivorax saccincola A7, an anaerobic, alkaliphilic, thermophilic, cellulolytic, and xylanolytic bacterium.</title>
        <authorList>
            <person name="Aikawa S."/>
            <person name="Baramee S."/>
            <person name="Sermsathanaswadi J."/>
            <person name="Thianheng P."/>
            <person name="Tachaapaikoon C."/>
            <person name="Shikata A."/>
            <person name="Waeonukul R."/>
            <person name="Pason P."/>
            <person name="Ratanakhanokchai K."/>
            <person name="Kosugi A."/>
        </authorList>
    </citation>
    <scope>NUCLEOTIDE SEQUENCE [LARGE SCALE GENOMIC DNA]</scope>
    <source>
        <strain evidence="8 10">A7</strain>
    </source>
</reference>
<comment type="similarity">
    <text evidence="1 5">Belongs to the acetyltransferase family. RimI subfamily.</text>
</comment>
<dbReference type="Gene3D" id="3.40.630.30">
    <property type="match status" value="1"/>
</dbReference>
<evidence type="ECO:0000256" key="2">
    <source>
        <dbReference type="ARBA" id="ARBA00022490"/>
    </source>
</evidence>
<dbReference type="PANTHER" id="PTHR43420:SF44">
    <property type="entry name" value="ACETYLTRANSFERASE YPEA"/>
    <property type="match status" value="1"/>
</dbReference>
<keyword evidence="3 7" id="KW-0808">Transferase</keyword>
<reference evidence="7 9" key="1">
    <citation type="submission" date="2017-12" db="EMBL/GenBank/DDBJ databases">
        <title>Complete genome sequence of Herbivorax saccincola GGR1, a novel Cellulosome-producing hydrolytic bacterium in a thermophilic biogas plant, established by Illumina and Nanopore MinION sequencing.</title>
        <authorList>
            <person name="Pechtl A."/>
            <person name="Ruckert C."/>
            <person name="Koeck D.E."/>
            <person name="Maus I."/>
            <person name="Winkler A."/>
            <person name="Kalinowski J."/>
            <person name="Puhler A."/>
            <person name="Schwarz W.W."/>
            <person name="Zverlov V.V."/>
            <person name="Schluter A."/>
            <person name="Liebl W."/>
        </authorList>
    </citation>
    <scope>NUCLEOTIDE SEQUENCE [LARGE SCALE GENOMIC DNA]</scope>
    <source>
        <strain evidence="7">GGR1</strain>
        <strain evidence="9">SR1</strain>
    </source>
</reference>
<dbReference type="NCBIfam" id="TIGR01575">
    <property type="entry name" value="rimI"/>
    <property type="match status" value="1"/>
</dbReference>
<dbReference type="KEGG" id="hsc:HVS_03265"/>
<dbReference type="EMBL" id="CP025197">
    <property type="protein sequence ID" value="AUG56601.1"/>
    <property type="molecule type" value="Genomic_DNA"/>
</dbReference>
<evidence type="ECO:0000256" key="3">
    <source>
        <dbReference type="ARBA" id="ARBA00022679"/>
    </source>
</evidence>
<evidence type="ECO:0000256" key="4">
    <source>
        <dbReference type="ARBA" id="ARBA00023315"/>
    </source>
</evidence>
<comment type="catalytic activity">
    <reaction evidence="5">
        <text>N-terminal L-alanyl-[ribosomal protein bS18] + acetyl-CoA = N-terminal N(alpha)-acetyl-L-alanyl-[ribosomal protein bS18] + CoA + H(+)</text>
        <dbReference type="Rhea" id="RHEA:43756"/>
        <dbReference type="Rhea" id="RHEA-COMP:10676"/>
        <dbReference type="Rhea" id="RHEA-COMP:10677"/>
        <dbReference type="ChEBI" id="CHEBI:15378"/>
        <dbReference type="ChEBI" id="CHEBI:57287"/>
        <dbReference type="ChEBI" id="CHEBI:57288"/>
        <dbReference type="ChEBI" id="CHEBI:64718"/>
        <dbReference type="ChEBI" id="CHEBI:83683"/>
        <dbReference type="EC" id="2.3.1.266"/>
    </reaction>
</comment>
<keyword evidence="9" id="KW-1185">Reference proteome</keyword>
<comment type="function">
    <text evidence="5">Acetylates the N-terminal alanine of ribosomal protein bS18.</text>
</comment>
<dbReference type="InterPro" id="IPR000182">
    <property type="entry name" value="GNAT_dom"/>
</dbReference>
<proteinExistence type="inferred from homology"/>
<dbReference type="RefSeq" id="WP_101299146.1">
    <property type="nucleotide sequence ID" value="NZ_CP025197.1"/>
</dbReference>
<feature type="domain" description="N-acetyltransferase" evidence="6">
    <location>
        <begin position="6"/>
        <end position="151"/>
    </location>
</feature>
<evidence type="ECO:0000256" key="1">
    <source>
        <dbReference type="ARBA" id="ARBA00005395"/>
    </source>
</evidence>
<dbReference type="InterPro" id="IPR050680">
    <property type="entry name" value="YpeA/RimI_acetyltransf"/>
</dbReference>
<accession>A0A2K9EJA2</accession>
<evidence type="ECO:0000313" key="9">
    <source>
        <dbReference type="Proteomes" id="UP000233534"/>
    </source>
</evidence>
<evidence type="ECO:0000259" key="6">
    <source>
        <dbReference type="PROSITE" id="PS51186"/>
    </source>
</evidence>
<dbReference type="GO" id="GO:0005737">
    <property type="term" value="C:cytoplasm"/>
    <property type="evidence" value="ECO:0007669"/>
    <property type="project" value="UniProtKB-SubCell"/>
</dbReference>
<dbReference type="InterPro" id="IPR006464">
    <property type="entry name" value="AcTrfase_RimI/Ard1"/>
</dbReference>
<dbReference type="PANTHER" id="PTHR43420">
    <property type="entry name" value="ACETYLTRANSFERASE"/>
    <property type="match status" value="1"/>
</dbReference>
<evidence type="ECO:0000313" key="8">
    <source>
        <dbReference type="EMBL" id="PQQ66671.1"/>
    </source>
</evidence>
<dbReference type="SUPFAM" id="SSF55729">
    <property type="entry name" value="Acyl-CoA N-acyltransferases (Nat)"/>
    <property type="match status" value="1"/>
</dbReference>
<dbReference type="AlphaFoldDB" id="A0A2K9EJA2"/>
<dbReference type="PROSITE" id="PS51186">
    <property type="entry name" value="GNAT"/>
    <property type="match status" value="1"/>
</dbReference>
<evidence type="ECO:0000313" key="10">
    <source>
        <dbReference type="Proteomes" id="UP000239720"/>
    </source>
</evidence>
<organism evidence="7 9">
    <name type="scientific">Acetivibrio saccincola</name>
    <dbReference type="NCBI Taxonomy" id="1677857"/>
    <lineage>
        <taxon>Bacteria</taxon>
        <taxon>Bacillati</taxon>
        <taxon>Bacillota</taxon>
        <taxon>Clostridia</taxon>
        <taxon>Eubacteriales</taxon>
        <taxon>Oscillospiraceae</taxon>
        <taxon>Acetivibrio</taxon>
    </lineage>
</organism>
<sequence>MSTECVSISYMKIEDVDDILVVENLCFPVPWSKESFIRELSNKSLTRYICAKTGDRAIAYAGMWKIFDEGHITNIAVHPEYRKKGIGGKLVYHLINIAREENIKKMTLEVRKSNIAAQKLYFKYGFEIKGIRKGYYSDNGEDAIIMWKENI</sequence>